<dbReference type="AlphaFoldDB" id="A0A1E4RJL1"/>
<evidence type="ECO:0000256" key="3">
    <source>
        <dbReference type="ARBA" id="ARBA00022679"/>
    </source>
</evidence>
<dbReference type="InterPro" id="IPR011009">
    <property type="entry name" value="Kinase-like_dom_sf"/>
</dbReference>
<reference evidence="10" key="1">
    <citation type="submission" date="2016-05" db="EMBL/GenBank/DDBJ databases">
        <title>Comparative genomics of biotechnologically important yeasts.</title>
        <authorList>
            <consortium name="DOE Joint Genome Institute"/>
            <person name="Riley R."/>
            <person name="Haridas S."/>
            <person name="Wolfe K.H."/>
            <person name="Lopes M.R."/>
            <person name="Hittinger C.T."/>
            <person name="Goker M."/>
            <person name="Salamov A."/>
            <person name="Wisecaver J."/>
            <person name="Long T.M."/>
            <person name="Aerts A.L."/>
            <person name="Barry K."/>
            <person name="Choi C."/>
            <person name="Clum A."/>
            <person name="Coughlan A.Y."/>
            <person name="Deshpande S."/>
            <person name="Douglass A.P."/>
            <person name="Hanson S.J."/>
            <person name="Klenk H.-P."/>
            <person name="Labutti K."/>
            <person name="Lapidus A."/>
            <person name="Lindquist E."/>
            <person name="Lipzen A."/>
            <person name="Meier-Kolthoff J.P."/>
            <person name="Ohm R.A."/>
            <person name="Otillar R.P."/>
            <person name="Pangilinan J."/>
            <person name="Peng Y."/>
            <person name="Rokas A."/>
            <person name="Rosa C.A."/>
            <person name="Scheuner C."/>
            <person name="Sibirny A.A."/>
            <person name="Slot J.C."/>
            <person name="Stielow J.B."/>
            <person name="Sun H."/>
            <person name="Kurtzman C.P."/>
            <person name="Blackwell M."/>
            <person name="Grigoriev I.V."/>
            <person name="Jeffries T.W."/>
        </authorList>
    </citation>
    <scope>NUCLEOTIDE SEQUENCE [LARGE SCALE GENOMIC DNA]</scope>
    <source>
        <strain evidence="10">NRRL Y-1933</strain>
    </source>
</reference>
<evidence type="ECO:0000259" key="8">
    <source>
        <dbReference type="PROSITE" id="PS50011"/>
    </source>
</evidence>
<feature type="region of interest" description="Disordered" evidence="7">
    <location>
        <begin position="1"/>
        <end position="63"/>
    </location>
</feature>
<dbReference type="CDD" id="cd14019">
    <property type="entry name" value="STKc_Cdc7"/>
    <property type="match status" value="1"/>
</dbReference>
<dbReference type="EMBL" id="KV454540">
    <property type="protein sequence ID" value="ODV67467.1"/>
    <property type="molecule type" value="Genomic_DNA"/>
</dbReference>
<sequence length="654" mass="74766">MENIYTTLRKLKERVSPSKPKEPSSNASENQVTLSRKRKYSSEDDPFNDKHNKTLLTNPSTVDTSKVNRTRYFTPNATEITSGSPFIRNSNLYKQISNQGGSKPVRSKMRPSKETEGEAGDDVALVDDKEAMMKRSASVKLTKIPDITNEEINRALGGSSTIKEPLNVITPEELNRYSTTENKKTDEERDRVLRLKQELDIPEDEDEVSLEVLEEMNRLEECFPVLATNYRLIDKIGEGTFSTVYKAEAINGSVQLGSDIWKSPPLKRSSLKKLPKKKKNPIVALKQIYVTSSPNRIHNELHLLFNLSGNSHVAPLLDVLRYQDQVVAILPFYQHADFRDFYRDLPIKGIKKYLWELFQGLKFVHERNIIHRDLKPTNFLYDPFKGKGVLVDFGLAEEVTPSKNVSSRNNVCPCELNEKDKIQINRIHQNRLNVKAAYPKQDQRPPRRANRAGTRGFRAPEVLFKCTNQGTKLDIWSAGIIGLSILSRKFPLFNSPDDIDALIELTLIFGVEKMTKCAELHGCGFEINLSHIGQQSFNGNLVKLIHTFLQYEWENDTFPLDSVVVDTLKYIDPKTYSMIKPTKIPEGQESECGDLNDYNQYKQDFEGYDDLKKLLQLLNGCLNIDPRKRLSAEEILKLPFFSELDHDHDDEVLI</sequence>
<proteinExistence type="predicted"/>
<keyword evidence="2" id="KW-0723">Serine/threonine-protein kinase</keyword>
<dbReference type="PROSITE" id="PS00108">
    <property type="entry name" value="PROTEIN_KINASE_ST"/>
    <property type="match status" value="1"/>
</dbReference>
<keyword evidence="10" id="KW-1185">Reference proteome</keyword>
<accession>A0A1E4RJL1</accession>
<keyword evidence="4" id="KW-0547">Nucleotide-binding</keyword>
<feature type="domain" description="Protein kinase" evidence="8">
    <location>
        <begin position="230"/>
        <end position="641"/>
    </location>
</feature>
<dbReference type="PANTHER" id="PTHR44167:SF23">
    <property type="entry name" value="CDC7 KINASE, ISOFORM A-RELATED"/>
    <property type="match status" value="1"/>
</dbReference>
<dbReference type="Proteomes" id="UP000095085">
    <property type="component" value="Unassembled WGS sequence"/>
</dbReference>
<evidence type="ECO:0000256" key="2">
    <source>
        <dbReference type="ARBA" id="ARBA00022527"/>
    </source>
</evidence>
<dbReference type="GO" id="GO:0004674">
    <property type="term" value="F:protein serine/threonine kinase activity"/>
    <property type="evidence" value="ECO:0007669"/>
    <property type="project" value="UniProtKB-KW"/>
</dbReference>
<dbReference type="GO" id="GO:0005524">
    <property type="term" value="F:ATP binding"/>
    <property type="evidence" value="ECO:0007669"/>
    <property type="project" value="UniProtKB-KW"/>
</dbReference>
<keyword evidence="5 9" id="KW-0418">Kinase</keyword>
<evidence type="ECO:0000256" key="5">
    <source>
        <dbReference type="ARBA" id="ARBA00022777"/>
    </source>
</evidence>
<dbReference type="GO" id="GO:0005634">
    <property type="term" value="C:nucleus"/>
    <property type="evidence" value="ECO:0007669"/>
    <property type="project" value="TreeGrafter"/>
</dbReference>
<dbReference type="Pfam" id="PF00069">
    <property type="entry name" value="Pkinase"/>
    <property type="match status" value="2"/>
</dbReference>
<name>A0A1E4RJL1_9ASCO</name>
<feature type="compositionally biased region" description="Polar residues" evidence="7">
    <location>
        <begin position="23"/>
        <end position="34"/>
    </location>
</feature>
<dbReference type="SUPFAM" id="SSF56112">
    <property type="entry name" value="Protein kinase-like (PK-like)"/>
    <property type="match status" value="1"/>
</dbReference>
<evidence type="ECO:0000313" key="9">
    <source>
        <dbReference type="EMBL" id="ODV67467.1"/>
    </source>
</evidence>
<dbReference type="InterPro" id="IPR000719">
    <property type="entry name" value="Prot_kinase_dom"/>
</dbReference>
<protein>
    <recommendedName>
        <fullName evidence="1">non-specific serine/threonine protein kinase</fullName>
        <ecNumber evidence="1">2.7.11.1</ecNumber>
    </recommendedName>
</protein>
<evidence type="ECO:0000256" key="4">
    <source>
        <dbReference type="ARBA" id="ARBA00022741"/>
    </source>
</evidence>
<evidence type="ECO:0000256" key="6">
    <source>
        <dbReference type="ARBA" id="ARBA00022840"/>
    </source>
</evidence>
<keyword evidence="6" id="KW-0067">ATP-binding</keyword>
<evidence type="ECO:0000256" key="1">
    <source>
        <dbReference type="ARBA" id="ARBA00012513"/>
    </source>
</evidence>
<dbReference type="GeneID" id="30993055"/>
<keyword evidence="3" id="KW-0808">Transferase</keyword>
<dbReference type="GO" id="GO:0044773">
    <property type="term" value="P:mitotic DNA damage checkpoint signaling"/>
    <property type="evidence" value="ECO:0007669"/>
    <property type="project" value="TreeGrafter"/>
</dbReference>
<gene>
    <name evidence="9" type="ORF">HYPBUDRAFT_10677</name>
</gene>
<organism evidence="9 10">
    <name type="scientific">Hyphopichia burtonii NRRL Y-1933</name>
    <dbReference type="NCBI Taxonomy" id="984485"/>
    <lineage>
        <taxon>Eukaryota</taxon>
        <taxon>Fungi</taxon>
        <taxon>Dikarya</taxon>
        <taxon>Ascomycota</taxon>
        <taxon>Saccharomycotina</taxon>
        <taxon>Pichiomycetes</taxon>
        <taxon>Debaryomycetaceae</taxon>
        <taxon>Hyphopichia</taxon>
    </lineage>
</organism>
<dbReference type="STRING" id="984485.A0A1E4RJL1"/>
<feature type="region of interest" description="Disordered" evidence="7">
    <location>
        <begin position="96"/>
        <end position="120"/>
    </location>
</feature>
<feature type="compositionally biased region" description="Polar residues" evidence="7">
    <location>
        <begin position="54"/>
        <end position="63"/>
    </location>
</feature>
<dbReference type="PANTHER" id="PTHR44167">
    <property type="entry name" value="OVARIAN-SPECIFIC SERINE/THREONINE-PROTEIN KINASE LOK-RELATED"/>
    <property type="match status" value="1"/>
</dbReference>
<dbReference type="SMART" id="SM00220">
    <property type="entry name" value="S_TKc"/>
    <property type="match status" value="1"/>
</dbReference>
<dbReference type="EC" id="2.7.11.1" evidence="1"/>
<dbReference type="Gene3D" id="3.30.200.20">
    <property type="entry name" value="Phosphorylase Kinase, domain 1"/>
    <property type="match status" value="1"/>
</dbReference>
<evidence type="ECO:0000313" key="10">
    <source>
        <dbReference type="Proteomes" id="UP000095085"/>
    </source>
</evidence>
<dbReference type="RefSeq" id="XP_020076534.1">
    <property type="nucleotide sequence ID" value="XM_020218505.1"/>
</dbReference>
<dbReference type="PROSITE" id="PS50011">
    <property type="entry name" value="PROTEIN_KINASE_DOM"/>
    <property type="match status" value="1"/>
</dbReference>
<evidence type="ECO:0000256" key="7">
    <source>
        <dbReference type="SAM" id="MobiDB-lite"/>
    </source>
</evidence>
<feature type="compositionally biased region" description="Basic and acidic residues" evidence="7">
    <location>
        <begin position="13"/>
        <end position="22"/>
    </location>
</feature>
<dbReference type="OrthoDB" id="10020333at2759"/>
<dbReference type="InterPro" id="IPR008271">
    <property type="entry name" value="Ser/Thr_kinase_AS"/>
</dbReference>
<dbReference type="Gene3D" id="1.10.510.10">
    <property type="entry name" value="Transferase(Phosphotransferase) domain 1"/>
    <property type="match status" value="1"/>
</dbReference>